<dbReference type="CDD" id="cd07218">
    <property type="entry name" value="Pat_iPLA2"/>
    <property type="match status" value="1"/>
</dbReference>
<dbReference type="FunFam" id="3.40.1090.10:FF:000003">
    <property type="entry name" value="Patatin-like phospholipase domain-containing protein 2"/>
    <property type="match status" value="1"/>
</dbReference>
<dbReference type="Pfam" id="PF01734">
    <property type="entry name" value="Patatin"/>
    <property type="match status" value="1"/>
</dbReference>
<evidence type="ECO:0000256" key="2">
    <source>
        <dbReference type="ARBA" id="ARBA00022801"/>
    </source>
</evidence>
<evidence type="ECO:0000256" key="4">
    <source>
        <dbReference type="PROSITE-ProRule" id="PRU01161"/>
    </source>
</evidence>
<comment type="caution">
    <text evidence="6">The sequence shown here is derived from an EMBL/GenBank/DDBJ whole genome shotgun (WGS) entry which is preliminary data.</text>
</comment>
<protein>
    <recommendedName>
        <fullName evidence="1">triacylglycerol lipase</fullName>
        <ecNumber evidence="1">3.1.1.3</ecNumber>
    </recommendedName>
</protein>
<sequence>MNLSFAGCGFLGIYHVGVACCFRKYAPHLLLNKISGASAGAIAACCLLLDLPLGETTSDILRLATEARKRSLGPFNPSFNIHRLLLHALEKFLPEDAHLRVNGKLHISLTRVCDGQNVIVSQFDSREELIQALLASAFIPIFSGLFPPKYKGIRYMDGGYSDNLPTLDENTITVSPFCGESDICPRDDSSQLFHINIANTSIELSKHNIYRMIRILFPPSPETLANMCKQGFDDALRFLHRNNLINCTKCLAVQSTFVVSDSLEEHLVYDPQCKDCKMHRQEAMVSNVPDTVLNVFQEVIDSANKGVLNWIFKHRGMKLLSVLSLPYTLPADIMYATFTKITLLSHRTRRLVVPYRKNTTFTLNRLIGNQLETYFCEYRPCQALILSHNTNHINRLHALNNKNRLLGAAPHVGNLLWDASRVVLDQVSNALNKVNRKSQQITAKITCQLAITEYGGANVEEEIIDPVENKMNLNFTLSLDDSDLPLEQSPDRKFNTRQVLQRKPSFTVNKTDTMDDDTFDHILQVTSDHDAVMAYYYLDENNKVKVTEIFDVTEDESSILQTPHEKDVNTNLEFDDDELFDNSLEEDLGDNNLFSDPESEWTGGSCLEELEPTYFTCGKSGVADIRPEADRESMEATKNGNKFTVPSFSYEEIDF</sequence>
<dbReference type="PANTHER" id="PTHR12406:SF41">
    <property type="entry name" value="BRUMMER, ISOFORM B-RELATED"/>
    <property type="match status" value="1"/>
</dbReference>
<dbReference type="EMBL" id="JBDJPC010000003">
    <property type="protein sequence ID" value="KAL1509177.1"/>
    <property type="molecule type" value="Genomic_DNA"/>
</dbReference>
<feature type="active site" description="Proton acceptor" evidence="4">
    <location>
        <position position="157"/>
    </location>
</feature>
<accession>A0ABD1F1P1</accession>
<dbReference type="InterPro" id="IPR016035">
    <property type="entry name" value="Acyl_Trfase/lysoPLipase"/>
</dbReference>
<evidence type="ECO:0000259" key="5">
    <source>
        <dbReference type="PROSITE" id="PS51635"/>
    </source>
</evidence>
<dbReference type="InterPro" id="IPR033562">
    <property type="entry name" value="PLPL"/>
</dbReference>
<feature type="active site" description="Nucleophile" evidence="4">
    <location>
        <position position="38"/>
    </location>
</feature>
<keyword evidence="7" id="KW-1185">Reference proteome</keyword>
<dbReference type="Gene3D" id="3.40.1090.10">
    <property type="entry name" value="Cytosolic phospholipase A2 catalytic domain"/>
    <property type="match status" value="2"/>
</dbReference>
<dbReference type="EC" id="3.1.1.3" evidence="1"/>
<dbReference type="PANTHER" id="PTHR12406">
    <property type="entry name" value="CALCIUM-INDEPENDENT PHOSPHOLIPASE A2 IPLA2 -RELATED"/>
    <property type="match status" value="1"/>
</dbReference>
<feature type="short sequence motif" description="GXSXG" evidence="4">
    <location>
        <begin position="36"/>
        <end position="40"/>
    </location>
</feature>
<dbReference type="GO" id="GO:0004806">
    <property type="term" value="F:triacylglycerol lipase activity"/>
    <property type="evidence" value="ECO:0007669"/>
    <property type="project" value="UniProtKB-EC"/>
</dbReference>
<dbReference type="FunFam" id="3.40.1090.10:FF:000017">
    <property type="entry name" value="Patatin-like phospholipase domain-containing protein 2"/>
    <property type="match status" value="1"/>
</dbReference>
<proteinExistence type="predicted"/>
<organism evidence="6 7">
    <name type="scientific">Hypothenemus hampei</name>
    <name type="common">Coffee berry borer</name>
    <dbReference type="NCBI Taxonomy" id="57062"/>
    <lineage>
        <taxon>Eukaryota</taxon>
        <taxon>Metazoa</taxon>
        <taxon>Ecdysozoa</taxon>
        <taxon>Arthropoda</taxon>
        <taxon>Hexapoda</taxon>
        <taxon>Insecta</taxon>
        <taxon>Pterygota</taxon>
        <taxon>Neoptera</taxon>
        <taxon>Endopterygota</taxon>
        <taxon>Coleoptera</taxon>
        <taxon>Polyphaga</taxon>
        <taxon>Cucujiformia</taxon>
        <taxon>Curculionidae</taxon>
        <taxon>Scolytinae</taxon>
        <taxon>Hypothenemus</taxon>
    </lineage>
</organism>
<gene>
    <name evidence="6" type="ORF">ABEB36_003953</name>
</gene>
<dbReference type="SUPFAM" id="SSF52151">
    <property type="entry name" value="FabD/lysophospholipase-like"/>
    <property type="match status" value="1"/>
</dbReference>
<evidence type="ECO:0000256" key="3">
    <source>
        <dbReference type="ARBA" id="ARBA00023098"/>
    </source>
</evidence>
<keyword evidence="3 4" id="KW-0443">Lipid metabolism</keyword>
<evidence type="ECO:0000313" key="6">
    <source>
        <dbReference type="EMBL" id="KAL1509177.1"/>
    </source>
</evidence>
<feature type="short sequence motif" description="DGA/G" evidence="4">
    <location>
        <begin position="157"/>
        <end position="159"/>
    </location>
</feature>
<feature type="domain" description="PNPLA" evidence="5">
    <location>
        <begin position="3"/>
        <end position="170"/>
    </location>
</feature>
<keyword evidence="4" id="KW-0442">Lipid degradation</keyword>
<reference evidence="6 7" key="1">
    <citation type="submission" date="2024-05" db="EMBL/GenBank/DDBJ databases">
        <title>Genetic variation in Jamaican populations of the coffee berry borer (Hypothenemus hampei).</title>
        <authorList>
            <person name="Errbii M."/>
            <person name="Myrie A."/>
        </authorList>
    </citation>
    <scope>NUCLEOTIDE SEQUENCE [LARGE SCALE GENOMIC DNA]</scope>
    <source>
        <strain evidence="6">JA-Hopewell-2020-01-JO</strain>
        <tissue evidence="6">Whole body</tissue>
    </source>
</reference>
<feature type="short sequence motif" description="GXGXXG" evidence="4">
    <location>
        <begin position="7"/>
        <end position="12"/>
    </location>
</feature>
<evidence type="ECO:0000313" key="7">
    <source>
        <dbReference type="Proteomes" id="UP001566132"/>
    </source>
</evidence>
<keyword evidence="2 4" id="KW-0378">Hydrolase</keyword>
<dbReference type="AlphaFoldDB" id="A0ABD1F1P1"/>
<evidence type="ECO:0000256" key="1">
    <source>
        <dbReference type="ARBA" id="ARBA00013279"/>
    </source>
</evidence>
<name>A0ABD1F1P1_HYPHA</name>
<dbReference type="Proteomes" id="UP001566132">
    <property type="component" value="Unassembled WGS sequence"/>
</dbReference>
<dbReference type="PROSITE" id="PS51635">
    <property type="entry name" value="PNPLA"/>
    <property type="match status" value="1"/>
</dbReference>
<dbReference type="InterPro" id="IPR002641">
    <property type="entry name" value="PNPLA_dom"/>
</dbReference>
<dbReference type="GO" id="GO:0016042">
    <property type="term" value="P:lipid catabolic process"/>
    <property type="evidence" value="ECO:0007669"/>
    <property type="project" value="UniProtKB-UniRule"/>
</dbReference>